<dbReference type="PROSITE" id="PS00455">
    <property type="entry name" value="AMP_BINDING"/>
    <property type="match status" value="1"/>
</dbReference>
<keyword evidence="1" id="KW-0596">Phosphopantetheine</keyword>
<dbReference type="Gene3D" id="3.30.300.30">
    <property type="match status" value="1"/>
</dbReference>
<dbReference type="SUPFAM" id="SSF47336">
    <property type="entry name" value="ACP-like"/>
    <property type="match status" value="1"/>
</dbReference>
<evidence type="ECO:0000313" key="5">
    <source>
        <dbReference type="EMBL" id="VFK72371.1"/>
    </source>
</evidence>
<dbReference type="EMBL" id="CAADFZ010000119">
    <property type="protein sequence ID" value="VFK66960.1"/>
    <property type="molecule type" value="Genomic_DNA"/>
</dbReference>
<dbReference type="Gene3D" id="3.30.559.30">
    <property type="entry name" value="Nonribosomal peptide synthetase, condensation domain"/>
    <property type="match status" value="1"/>
</dbReference>
<evidence type="ECO:0000259" key="3">
    <source>
        <dbReference type="PROSITE" id="PS50075"/>
    </source>
</evidence>
<dbReference type="PROSITE" id="PS50075">
    <property type="entry name" value="CARRIER"/>
    <property type="match status" value="1"/>
</dbReference>
<dbReference type="InterPro" id="IPR036736">
    <property type="entry name" value="ACP-like_sf"/>
</dbReference>
<reference evidence="5" key="1">
    <citation type="submission" date="2019-02" db="EMBL/GenBank/DDBJ databases">
        <authorList>
            <person name="Gruber-Vodicka R. H."/>
            <person name="Seah K. B. B."/>
        </authorList>
    </citation>
    <scope>NUCLEOTIDE SEQUENCE</scope>
    <source>
        <strain evidence="5">BECK_BY19</strain>
        <strain evidence="4">BECK_BY8</strain>
    </source>
</reference>
<dbReference type="InterPro" id="IPR010071">
    <property type="entry name" value="AA_adenyl_dom"/>
</dbReference>
<dbReference type="GO" id="GO:0043041">
    <property type="term" value="P:amino acid activation for nonribosomal peptide biosynthetic process"/>
    <property type="evidence" value="ECO:0007669"/>
    <property type="project" value="TreeGrafter"/>
</dbReference>
<dbReference type="SMART" id="SM00823">
    <property type="entry name" value="PKS_PP"/>
    <property type="match status" value="1"/>
</dbReference>
<dbReference type="Gene3D" id="2.30.38.10">
    <property type="entry name" value="Luciferase, Domain 3"/>
    <property type="match status" value="1"/>
</dbReference>
<evidence type="ECO:0000256" key="1">
    <source>
        <dbReference type="ARBA" id="ARBA00022450"/>
    </source>
</evidence>
<gene>
    <name evidence="4" type="ORF">BECKUNK1418G_GA0071005_11192</name>
    <name evidence="5" type="ORF">BECKUNK1418H_GA0071006_11112</name>
</gene>
<dbReference type="InterPro" id="IPR000873">
    <property type="entry name" value="AMP-dep_synth/lig_dom"/>
</dbReference>
<name>A0A451B264_9GAMM</name>
<dbReference type="Pfam" id="PF00550">
    <property type="entry name" value="PP-binding"/>
    <property type="match status" value="1"/>
</dbReference>
<dbReference type="InterPro" id="IPR009081">
    <property type="entry name" value="PP-bd_ACP"/>
</dbReference>
<dbReference type="GO" id="GO:0009366">
    <property type="term" value="C:enterobactin synthetase complex"/>
    <property type="evidence" value="ECO:0007669"/>
    <property type="project" value="TreeGrafter"/>
</dbReference>
<dbReference type="Pfam" id="PF00668">
    <property type="entry name" value="Condensation"/>
    <property type="match status" value="1"/>
</dbReference>
<dbReference type="GO" id="GO:0047527">
    <property type="term" value="F:2,3-dihydroxybenzoate-serine ligase activity"/>
    <property type="evidence" value="ECO:0007669"/>
    <property type="project" value="TreeGrafter"/>
</dbReference>
<dbReference type="SUPFAM" id="SSF52777">
    <property type="entry name" value="CoA-dependent acyltransferases"/>
    <property type="match status" value="2"/>
</dbReference>
<dbReference type="InterPro" id="IPR023213">
    <property type="entry name" value="CAT-like_dom_sf"/>
</dbReference>
<dbReference type="GO" id="GO:0031177">
    <property type="term" value="F:phosphopantetheine binding"/>
    <property type="evidence" value="ECO:0007669"/>
    <property type="project" value="InterPro"/>
</dbReference>
<evidence type="ECO:0000256" key="2">
    <source>
        <dbReference type="ARBA" id="ARBA00022553"/>
    </source>
</evidence>
<proteinExistence type="predicted"/>
<dbReference type="PANTHER" id="PTHR45527:SF1">
    <property type="entry name" value="FATTY ACID SYNTHASE"/>
    <property type="match status" value="1"/>
</dbReference>
<dbReference type="Gene3D" id="3.30.559.10">
    <property type="entry name" value="Chloramphenicol acetyltransferase-like domain"/>
    <property type="match status" value="1"/>
</dbReference>
<protein>
    <submittedName>
        <fullName evidence="5">Amino acid adenylation domain-containing protein</fullName>
    </submittedName>
</protein>
<dbReference type="InterPro" id="IPR001242">
    <property type="entry name" value="Condensation_dom"/>
</dbReference>
<dbReference type="InterPro" id="IPR025110">
    <property type="entry name" value="AMP-bd_C"/>
</dbReference>
<dbReference type="Gene3D" id="1.10.1200.10">
    <property type="entry name" value="ACP-like"/>
    <property type="match status" value="1"/>
</dbReference>
<dbReference type="SUPFAM" id="SSF56801">
    <property type="entry name" value="Acetyl-CoA synthetase-like"/>
    <property type="match status" value="1"/>
</dbReference>
<sequence length="1084" mass="120738">MKETNERQALSINQQALWLIYREEPRSAAYNISLPLRFAHSLDFDILGRCLDLLLVRHPSLAGAFEEERGEILCRPRALDRLPLRRIPFANAPANESAESLLDYLAALAAEPFDLSRSAARAVLLENTGGCVLLLTFHHIVTDGHSLSIIGRDLVDLYARVYRGEPIELRSTIKPPDFAAWERNMLSGARGARMEAYWRERLGGEAPILQLPTDRPRAAVRGSNGEAVIFEIDAGLGKRLAQLAADRRSSLVNVLLCAYQILLHRYTGQPSIRIGVPTAVARNEEDFKNEVGYFVNLMIIEAKFPEEQTPSFRELLDATSREMLAGLFHQPYPFPLLARMLSYQRDRSLTPLIQTTFSFTRKTLTSTGFEAEGCAAELIDLPEMMGQFDLSLAIIRENPLRGMFLYNTDLFDRTTIERIAEHFRRLLSDIIARPDQPIDTLNLLTDADAWQLQAWNDTETKTCTEIDLITRFEAQAERSPNARALVWQQTEWSYAELNTRANRVAYLLIGMDVGPGSLVGVCMQRNMILIACLLGILKAGAAYVPMDPTHPGKRLAGMLEDSQVAVLMTQRGILQRHPWLGAEHSDASPRIIELDADSDPWETSPMTNPSRSSRADDLAHVLFTSGSTGRPKGVMIRHQGVSRLLSWATATFPSNALRGVLASTSITFDLSIFEIFVPLVAGGAVILAENVLELPSLPCCDQVSLINTVPSAMTELLRNEAIPRSVRTVNLAGEALKKSLAQGLYALPHTEAVYNLYGPSEDTTYSTWSLVARDSADPPRIGRPLGNTRAYILDARLQPLPPGLSGELCLAGMGLAQGYLRRPDLTAERFVEIELFGRLERIYRTGDLARWLPDGQLQYLGRMDHQIKLRGYRIELGEIEAALTDHAGVDDAIVLLDETTDNPRLVAYVGSLRGSARKEALLAHLRARLPDYMIPSLIQVLPALPLNPNGKIDRARLPKPVIERGEFAPPRDISEQRVAEVWREVLDLTRIGIDENFFDLGGHSLLLTRVHFLLRRDYPGLHFVDLFGYPTARRLAAHLRALCADGTPAHTTAATQTIAAQARTRAAERRVHRARLQGNRIIIS</sequence>
<dbReference type="GO" id="GO:0005829">
    <property type="term" value="C:cytosol"/>
    <property type="evidence" value="ECO:0007669"/>
    <property type="project" value="TreeGrafter"/>
</dbReference>
<evidence type="ECO:0000313" key="4">
    <source>
        <dbReference type="EMBL" id="VFK66960.1"/>
    </source>
</evidence>
<dbReference type="Gene3D" id="3.40.50.980">
    <property type="match status" value="2"/>
</dbReference>
<dbReference type="EMBL" id="CAADGD010000111">
    <property type="protein sequence ID" value="VFK72371.1"/>
    <property type="molecule type" value="Genomic_DNA"/>
</dbReference>
<organism evidence="5">
    <name type="scientific">Candidatus Kentrum sp. UNK</name>
    <dbReference type="NCBI Taxonomy" id="2126344"/>
    <lineage>
        <taxon>Bacteria</taxon>
        <taxon>Pseudomonadati</taxon>
        <taxon>Pseudomonadota</taxon>
        <taxon>Gammaproteobacteria</taxon>
        <taxon>Candidatus Kentrum</taxon>
    </lineage>
</organism>
<dbReference type="GO" id="GO:0009239">
    <property type="term" value="P:enterobactin biosynthetic process"/>
    <property type="evidence" value="ECO:0007669"/>
    <property type="project" value="TreeGrafter"/>
</dbReference>
<dbReference type="NCBIfam" id="TIGR01733">
    <property type="entry name" value="AA-adenyl-dom"/>
    <property type="match status" value="1"/>
</dbReference>
<dbReference type="Pfam" id="PF00501">
    <property type="entry name" value="AMP-binding"/>
    <property type="match status" value="1"/>
</dbReference>
<dbReference type="InterPro" id="IPR020806">
    <property type="entry name" value="PKS_PP-bd"/>
</dbReference>
<feature type="domain" description="Carrier" evidence="3">
    <location>
        <begin position="969"/>
        <end position="1043"/>
    </location>
</feature>
<dbReference type="InterPro" id="IPR045851">
    <property type="entry name" value="AMP-bd_C_sf"/>
</dbReference>
<dbReference type="InterPro" id="IPR020845">
    <property type="entry name" value="AMP-binding_CS"/>
</dbReference>
<dbReference type="AlphaFoldDB" id="A0A451B264"/>
<dbReference type="PANTHER" id="PTHR45527">
    <property type="entry name" value="NONRIBOSOMAL PEPTIDE SYNTHETASE"/>
    <property type="match status" value="1"/>
</dbReference>
<dbReference type="Pfam" id="PF13193">
    <property type="entry name" value="AMP-binding_C"/>
    <property type="match status" value="1"/>
</dbReference>
<dbReference type="CDD" id="cd19531">
    <property type="entry name" value="LCL_NRPS-like"/>
    <property type="match status" value="1"/>
</dbReference>
<accession>A0A451B264</accession>
<keyword evidence="2" id="KW-0597">Phosphoprotein</keyword>
<dbReference type="FunFam" id="3.40.50.980:FF:000001">
    <property type="entry name" value="Non-ribosomal peptide synthetase"/>
    <property type="match status" value="1"/>
</dbReference>